<comment type="caution">
    <text evidence="1">The sequence shown here is derived from an EMBL/GenBank/DDBJ whole genome shotgun (WGS) entry which is preliminary data.</text>
</comment>
<evidence type="ECO:0000313" key="2">
    <source>
        <dbReference type="Proteomes" id="UP000283928"/>
    </source>
</evidence>
<sequence>MISVYYNQKYGFLIVPNAIERFMGCYISIEPTIEIMAEETIDKIGCAIRKGIKIAESFPKVDESQLNNFWKQTKYKSFPTFSKNYQRIDLKQNGGIKIAESFPKVDESQLNNFWKQTKYKSFPTFSKNYQ</sequence>
<evidence type="ECO:0000313" key="1">
    <source>
        <dbReference type="EMBL" id="RHE68863.1"/>
    </source>
</evidence>
<reference evidence="1 2" key="1">
    <citation type="submission" date="2018-08" db="EMBL/GenBank/DDBJ databases">
        <title>A genome reference for cultivated species of the human gut microbiota.</title>
        <authorList>
            <person name="Zou Y."/>
            <person name="Xue W."/>
            <person name="Luo G."/>
        </authorList>
    </citation>
    <scope>NUCLEOTIDE SEQUENCE [LARGE SCALE GENOMIC DNA]</scope>
    <source>
        <strain evidence="1 2">AM27-32LB</strain>
    </source>
</reference>
<proteinExistence type="predicted"/>
<evidence type="ECO:0008006" key="3">
    <source>
        <dbReference type="Google" id="ProtNLM"/>
    </source>
</evidence>
<name>A0A414K4H9_9FIRM</name>
<dbReference type="EMBL" id="QSKO01000053">
    <property type="protein sequence ID" value="RHE68863.1"/>
    <property type="molecule type" value="Genomic_DNA"/>
</dbReference>
<dbReference type="AlphaFoldDB" id="A0A414K4H9"/>
<protein>
    <recommendedName>
        <fullName evidence="3">DUF1436 family protein</fullName>
    </recommendedName>
</protein>
<gene>
    <name evidence="1" type="ORF">DW723_17730</name>
</gene>
<feature type="non-terminal residue" evidence="1">
    <location>
        <position position="130"/>
    </location>
</feature>
<accession>A0A414K4H9</accession>
<organism evidence="1 2">
    <name type="scientific">Blautia obeum</name>
    <dbReference type="NCBI Taxonomy" id="40520"/>
    <lineage>
        <taxon>Bacteria</taxon>
        <taxon>Bacillati</taxon>
        <taxon>Bacillota</taxon>
        <taxon>Clostridia</taxon>
        <taxon>Lachnospirales</taxon>
        <taxon>Lachnospiraceae</taxon>
        <taxon>Blautia</taxon>
    </lineage>
</organism>
<dbReference type="Proteomes" id="UP000283928">
    <property type="component" value="Unassembled WGS sequence"/>
</dbReference>